<dbReference type="Proteomes" id="UP001243286">
    <property type="component" value="Unassembled WGS sequence"/>
</dbReference>
<keyword evidence="2" id="KW-1185">Reference proteome</keyword>
<gene>
    <name evidence="1" type="ORF">QK289_15355</name>
</gene>
<evidence type="ECO:0000313" key="1">
    <source>
        <dbReference type="EMBL" id="MDI3236391.1"/>
    </source>
</evidence>
<sequence>MVNSIVLYGLVLLLSSFSFYKDKQKTQAAFVKAWKIFTNLLPDLLAILLFVGLSLSILSPAQISALLGQDAGFPGIVLSLVIGAIALIPSFVVFPLGATLLENGAGLAQVSALMASLMAVGIMTIPLESRLFGKRFAYVRNLSALMMCLFFSLLVMEVLG</sequence>
<evidence type="ECO:0000313" key="2">
    <source>
        <dbReference type="Proteomes" id="UP001243286"/>
    </source>
</evidence>
<evidence type="ECO:0008006" key="3">
    <source>
        <dbReference type="Google" id="ProtNLM"/>
    </source>
</evidence>
<dbReference type="EMBL" id="JASBQV010000038">
    <property type="protein sequence ID" value="MDI3236391.1"/>
    <property type="molecule type" value="Genomic_DNA"/>
</dbReference>
<proteinExistence type="predicted"/>
<comment type="caution">
    <text evidence="1">The sequence shown here is derived from an EMBL/GenBank/DDBJ whole genome shotgun (WGS) entry which is preliminary data.</text>
</comment>
<accession>A0ABT6R613</accession>
<dbReference type="RefSeq" id="WP_014969323.1">
    <property type="nucleotide sequence ID" value="NZ_JASBQV010000038.1"/>
</dbReference>
<reference evidence="1 2" key="1">
    <citation type="submission" date="2023-04" db="EMBL/GenBank/DDBJ databases">
        <title>Antarctic isolates genomes.</title>
        <authorList>
            <person name="Dimov S.G."/>
        </authorList>
    </citation>
    <scope>NUCLEOTIDE SEQUENCE [LARGE SCALE GENOMIC DNA]</scope>
    <source>
        <strain evidence="1 2">AL19</strain>
    </source>
</reference>
<name>A0ABT6R613_9BACL</name>
<organism evidence="1 2">
    <name type="scientific">Exiguobacterium antarcticum</name>
    <dbReference type="NCBI Taxonomy" id="132920"/>
    <lineage>
        <taxon>Bacteria</taxon>
        <taxon>Bacillati</taxon>
        <taxon>Bacillota</taxon>
        <taxon>Bacilli</taxon>
        <taxon>Bacillales</taxon>
        <taxon>Bacillales Family XII. Incertae Sedis</taxon>
        <taxon>Exiguobacterium</taxon>
    </lineage>
</organism>
<protein>
    <recommendedName>
        <fullName evidence="3">Permease</fullName>
    </recommendedName>
</protein>